<evidence type="ECO:0000313" key="15">
    <source>
        <dbReference type="Proteomes" id="UP000078227"/>
    </source>
</evidence>
<dbReference type="Pfam" id="PF01478">
    <property type="entry name" value="Peptidase_A24"/>
    <property type="match status" value="1"/>
</dbReference>
<dbReference type="Pfam" id="PF06750">
    <property type="entry name" value="A24_N_bact"/>
    <property type="match status" value="1"/>
</dbReference>
<evidence type="ECO:0000256" key="4">
    <source>
        <dbReference type="ARBA" id="ARBA00022519"/>
    </source>
</evidence>
<feature type="transmembrane region" description="Helical" evidence="10">
    <location>
        <begin position="86"/>
        <end position="119"/>
    </location>
</feature>
<evidence type="ECO:0000313" key="13">
    <source>
        <dbReference type="EMBL" id="ANI84209.1"/>
    </source>
</evidence>
<dbReference type="Gene3D" id="1.20.120.1220">
    <property type="match status" value="1"/>
</dbReference>
<name>A0AA94H0P4_9ENTR</name>
<evidence type="ECO:0000313" key="16">
    <source>
        <dbReference type="Proteomes" id="UP000182314"/>
    </source>
</evidence>
<dbReference type="GO" id="GO:0006465">
    <property type="term" value="P:signal peptide processing"/>
    <property type="evidence" value="ECO:0007669"/>
    <property type="project" value="TreeGrafter"/>
</dbReference>
<comment type="function">
    <text evidence="9">Plays an essential role in type IV pili and type II pseudopili formation by proteolytically removing the leader sequence from substrate proteins and subsequently monomethylating the alpha-amino group of the newly exposed N-terminal phenylalanine.</text>
</comment>
<dbReference type="Proteomes" id="UP000078227">
    <property type="component" value="Chromosome"/>
</dbReference>
<dbReference type="InterPro" id="IPR010627">
    <property type="entry name" value="Prepilin_pept_A24_N"/>
</dbReference>
<feature type="transmembrane region" description="Helical" evidence="10">
    <location>
        <begin position="6"/>
        <end position="26"/>
    </location>
</feature>
<keyword evidence="7 10" id="KW-0472">Membrane</keyword>
<evidence type="ECO:0000256" key="7">
    <source>
        <dbReference type="ARBA" id="ARBA00023136"/>
    </source>
</evidence>
<proteinExistence type="inferred from homology"/>
<dbReference type="EC" id="3.4.23.43" evidence="9"/>
<evidence type="ECO:0000256" key="5">
    <source>
        <dbReference type="ARBA" id="ARBA00022692"/>
    </source>
</evidence>
<dbReference type="GO" id="GO:0008168">
    <property type="term" value="F:methyltransferase activity"/>
    <property type="evidence" value="ECO:0007669"/>
    <property type="project" value="UniProtKB-KW"/>
</dbReference>
<comment type="similarity">
    <text evidence="2 8">Belongs to the peptidase A24 family.</text>
</comment>
<keyword evidence="4" id="KW-0997">Cell inner membrane</keyword>
<comment type="catalytic activity">
    <reaction evidence="9">
        <text>Typically cleaves a -Gly-|-Phe- bond to release an N-terminal, basic peptide of 5-8 residues from type IV prepilin, and then N-methylates the new N-terminal amino group, the methyl donor being S-adenosyl-L-methionine.</text>
        <dbReference type="EC" id="3.4.23.43"/>
    </reaction>
</comment>
<evidence type="ECO:0000259" key="12">
    <source>
        <dbReference type="Pfam" id="PF06750"/>
    </source>
</evidence>
<keyword evidence="9" id="KW-0378">Hydrolase</keyword>
<evidence type="ECO:0000313" key="14">
    <source>
        <dbReference type="EMBL" id="SFB69304.1"/>
    </source>
</evidence>
<dbReference type="PANTHER" id="PTHR30487">
    <property type="entry name" value="TYPE 4 PREPILIN-LIKE PROTEINS LEADER PEPTIDE-PROCESSING ENZYME"/>
    <property type="match status" value="1"/>
</dbReference>
<evidence type="ECO:0000256" key="8">
    <source>
        <dbReference type="RuleBase" id="RU003793"/>
    </source>
</evidence>
<keyword evidence="9" id="KW-0489">Methyltransferase</keyword>
<organism evidence="14 16">
    <name type="scientific">Kosakonia oryzae</name>
    <dbReference type="NCBI Taxonomy" id="497725"/>
    <lineage>
        <taxon>Bacteria</taxon>
        <taxon>Pseudomonadati</taxon>
        <taxon>Pseudomonadota</taxon>
        <taxon>Gammaproteobacteria</taxon>
        <taxon>Enterobacterales</taxon>
        <taxon>Enterobacteriaceae</taxon>
        <taxon>Kosakonia</taxon>
    </lineage>
</organism>
<dbReference type="RefSeq" id="WP_064568199.1">
    <property type="nucleotide sequence ID" value="NZ_CP014007.2"/>
</dbReference>
<dbReference type="EMBL" id="CP014007">
    <property type="protein sequence ID" value="ANI84209.1"/>
    <property type="molecule type" value="Genomic_DNA"/>
</dbReference>
<evidence type="ECO:0000256" key="1">
    <source>
        <dbReference type="ARBA" id="ARBA00004429"/>
    </source>
</evidence>
<keyword evidence="6 10" id="KW-1133">Transmembrane helix</keyword>
<evidence type="ECO:0000256" key="9">
    <source>
        <dbReference type="RuleBase" id="RU003794"/>
    </source>
</evidence>
<gene>
    <name evidence="13" type="ORF">AWR26_19395</name>
    <name evidence="14" type="ORF">SAMN05216286_0337</name>
</gene>
<feature type="transmembrane region" description="Helical" evidence="10">
    <location>
        <begin position="151"/>
        <end position="170"/>
    </location>
</feature>
<protein>
    <recommendedName>
        <fullName evidence="9">Prepilin leader peptidase/N-methyltransferase</fullName>
        <ecNumber evidence="9">2.1.1.-</ecNumber>
        <ecNumber evidence="9">3.4.23.43</ecNumber>
    </recommendedName>
</protein>
<keyword evidence="9" id="KW-0808">Transferase</keyword>
<evidence type="ECO:0000256" key="2">
    <source>
        <dbReference type="ARBA" id="ARBA00005801"/>
    </source>
</evidence>
<comment type="subcellular location">
    <subcellularLocation>
        <location evidence="1">Cell inner membrane</location>
        <topology evidence="1">Multi-pass membrane protein</topology>
    </subcellularLocation>
    <subcellularLocation>
        <location evidence="9">Cell membrane</location>
        <topology evidence="9">Multi-pass membrane protein</topology>
    </subcellularLocation>
</comment>
<dbReference type="GO" id="GO:0005886">
    <property type="term" value="C:plasma membrane"/>
    <property type="evidence" value="ECO:0007669"/>
    <property type="project" value="UniProtKB-SubCell"/>
</dbReference>
<reference evidence="13 15" key="2">
    <citation type="submission" date="2021-03" db="EMBL/GenBank/DDBJ databases">
        <authorList>
            <person name="Li Y."/>
            <person name="Li S."/>
            <person name="Chen M."/>
            <person name="Peng G."/>
            <person name="Tan Z."/>
            <person name="An Q."/>
        </authorList>
    </citation>
    <scope>NUCLEOTIDE SEQUENCE [LARGE SCALE GENOMIC DNA]</scope>
    <source>
        <strain evidence="13 15">Ola 51</strain>
    </source>
</reference>
<feature type="transmembrane region" description="Helical" evidence="10">
    <location>
        <begin position="202"/>
        <end position="222"/>
    </location>
</feature>
<feature type="transmembrane region" description="Helical" evidence="10">
    <location>
        <begin position="229"/>
        <end position="249"/>
    </location>
</feature>
<dbReference type="InterPro" id="IPR014032">
    <property type="entry name" value="Peptidase_A24A_bac"/>
</dbReference>
<dbReference type="GO" id="GO:0004190">
    <property type="term" value="F:aspartic-type endopeptidase activity"/>
    <property type="evidence" value="ECO:0007669"/>
    <property type="project" value="UniProtKB-EC"/>
</dbReference>
<dbReference type="EMBL" id="FOKO01000001">
    <property type="protein sequence ID" value="SFB69304.1"/>
    <property type="molecule type" value="Genomic_DNA"/>
</dbReference>
<dbReference type="GO" id="GO:0032259">
    <property type="term" value="P:methylation"/>
    <property type="evidence" value="ECO:0007669"/>
    <property type="project" value="UniProtKB-KW"/>
</dbReference>
<feature type="domain" description="Prepilin type IV endopeptidase peptidase" evidence="11">
    <location>
        <begin position="110"/>
        <end position="218"/>
    </location>
</feature>
<dbReference type="KEGG" id="kor:AWR26_19395"/>
<dbReference type="Proteomes" id="UP000182314">
    <property type="component" value="Unassembled WGS sequence"/>
</dbReference>
<evidence type="ECO:0000256" key="3">
    <source>
        <dbReference type="ARBA" id="ARBA00022475"/>
    </source>
</evidence>
<dbReference type="AlphaFoldDB" id="A0AA94H0P4"/>
<keyword evidence="15" id="KW-1185">Reference proteome</keyword>
<sequence length="251" mass="27890">MIDNMLFFALLGAILGSFANVVIYRLPRMMHGEAFTLSWPPSFCPHCRQRIRKRYNVPLLGWLWLKGRSQCCHQPISWRYPGVEFVMALLFALLIGWQGVSAASLLDLSLLFLSVVMLFIDYDYLLLPDKLTLPFLGLAMLSAWAKQPDSAAISGIVVGAAVGFLIPWVLHRLFLWRSGQDGIGAGDMKLFAGIGAWQGCEALFHIMLIASLLGLVYGYFIIKARRSDVFPFGPAIIIAAVGWLFGAMFTA</sequence>
<dbReference type="InterPro" id="IPR050882">
    <property type="entry name" value="Prepilin_peptidase/N-MTase"/>
</dbReference>
<reference evidence="14 16" key="1">
    <citation type="submission" date="2016-10" db="EMBL/GenBank/DDBJ databases">
        <authorList>
            <person name="Varghese N."/>
            <person name="Submissions S."/>
        </authorList>
    </citation>
    <scope>NUCLEOTIDE SEQUENCE [LARGE SCALE GENOMIC DNA]</scope>
    <source>
        <strain evidence="14 16">CGMCC 1.7012</strain>
    </source>
</reference>
<dbReference type="PRINTS" id="PR00864">
    <property type="entry name" value="PREPILNPTASE"/>
</dbReference>
<dbReference type="InterPro" id="IPR000045">
    <property type="entry name" value="Prepilin_IV_endopep_pep"/>
</dbReference>
<evidence type="ECO:0000259" key="11">
    <source>
        <dbReference type="Pfam" id="PF01478"/>
    </source>
</evidence>
<feature type="domain" description="Prepilin peptidase A24 N-terminal" evidence="12">
    <location>
        <begin position="10"/>
        <end position="95"/>
    </location>
</feature>
<keyword evidence="3" id="KW-1003">Cell membrane</keyword>
<evidence type="ECO:0000256" key="6">
    <source>
        <dbReference type="ARBA" id="ARBA00022989"/>
    </source>
</evidence>
<dbReference type="PANTHER" id="PTHR30487:SF0">
    <property type="entry name" value="PREPILIN LEADER PEPTIDASE_N-METHYLTRANSFERASE-RELATED"/>
    <property type="match status" value="1"/>
</dbReference>
<dbReference type="EC" id="2.1.1.-" evidence="9"/>
<evidence type="ECO:0000256" key="10">
    <source>
        <dbReference type="SAM" id="Phobius"/>
    </source>
</evidence>
<keyword evidence="9" id="KW-0645">Protease</keyword>
<accession>A0AA94H0P4</accession>
<keyword evidence="9" id="KW-0511">Multifunctional enzyme</keyword>
<keyword evidence="5 9" id="KW-0812">Transmembrane</keyword>